<proteinExistence type="inferred from homology"/>
<dbReference type="SUPFAM" id="SSF55874">
    <property type="entry name" value="ATPase domain of HSP90 chaperone/DNA topoisomerase II/histidine kinase"/>
    <property type="match status" value="1"/>
</dbReference>
<dbReference type="Proteomes" id="UP000288490">
    <property type="component" value="Unassembled WGS sequence"/>
</dbReference>
<sequence>MAKIEELSQILANQIAAGEVVERPASVVKELLENSIDAGSTKIDIIIEESGLKKIQVIDNGEGIASDDVLNAFKRHATSKIHNREDLFRIRSLGFRGEALPSIASVSEVTLETSTGEEGSYLFLSGGVVKEHKAHSLRKGTSITVENIFFNTPARLKYVKTLQTELANIGDVVNRLAMSHPDISFSLTNDGHRMLRTLGSGDLKQAIAGVYGVNTAKKMIEVSGDDLDFKLTGYVSLPEVTRASRNYISLIINGRYIKNFILNKAIVSGYGSKLMVGRFPIAVLSIQMDPLLVDVNVHPTKQEVRLSKEKELITLIETSIAKALGEEILIPRVNDTKPFMKQVETVKVEQQQLPFEHSAKPIERKQQIQDTNLAYDSLTGEFYLKNNEEKELFKEAKDYTNGVSEKLDDADYTQEGDIESNTVSHEVIEEVVDLPETDTKEMPTHAFPHLEYFGQMHGTYLFAQSEEGLYIVDQHAAQERIKYEYFREKIGDVGEDKQQLLVPIILEYSVDDYIKIKENLSVFEEVGIELEDFGQQSFIIRSHPTWYPVGKEEATIREMIDIFLDEGKIDVKFFREATAIMMSCKQSIKANHHLDERQARALLDELKTCENPFNCPHGRPVLIHFTNQDMEKLFKRIQEPH</sequence>
<feature type="domain" description="DNA mismatch repair protein S5" evidence="6">
    <location>
        <begin position="207"/>
        <end position="325"/>
    </location>
</feature>
<evidence type="ECO:0000313" key="7">
    <source>
        <dbReference type="EMBL" id="RST90636.1"/>
    </source>
</evidence>
<dbReference type="InterPro" id="IPR038973">
    <property type="entry name" value="MutL/Mlh/Pms-like"/>
</dbReference>
<dbReference type="InterPro" id="IPR020667">
    <property type="entry name" value="DNA_mismatch_repair_MutL"/>
</dbReference>
<dbReference type="NCBIfam" id="NF000950">
    <property type="entry name" value="PRK00095.1-3"/>
    <property type="match status" value="1"/>
</dbReference>
<dbReference type="GO" id="GO:0016887">
    <property type="term" value="F:ATP hydrolysis activity"/>
    <property type="evidence" value="ECO:0007669"/>
    <property type="project" value="InterPro"/>
</dbReference>
<comment type="similarity">
    <text evidence="1 4">Belongs to the DNA mismatch repair MutL/HexB family.</text>
</comment>
<dbReference type="Gene3D" id="3.30.230.10">
    <property type="match status" value="1"/>
</dbReference>
<dbReference type="PANTHER" id="PTHR10073:SF12">
    <property type="entry name" value="DNA MISMATCH REPAIR PROTEIN MLH1"/>
    <property type="match status" value="1"/>
</dbReference>
<gene>
    <name evidence="4" type="primary">mutL</name>
    <name evidence="7" type="ORF">CBF36_11310</name>
</gene>
<organism evidence="7 8">
    <name type="scientific">Vagococcus bubulae</name>
    <dbReference type="NCBI Taxonomy" id="1977868"/>
    <lineage>
        <taxon>Bacteria</taxon>
        <taxon>Bacillati</taxon>
        <taxon>Bacillota</taxon>
        <taxon>Bacilli</taxon>
        <taxon>Lactobacillales</taxon>
        <taxon>Enterococcaceae</taxon>
        <taxon>Vagococcus</taxon>
    </lineage>
</organism>
<evidence type="ECO:0000256" key="1">
    <source>
        <dbReference type="ARBA" id="ARBA00006082"/>
    </source>
</evidence>
<protein>
    <recommendedName>
        <fullName evidence="4">DNA mismatch repair protein MutL</fullName>
    </recommendedName>
</protein>
<dbReference type="InterPro" id="IPR013507">
    <property type="entry name" value="DNA_mismatch_S5_2-like"/>
</dbReference>
<dbReference type="InterPro" id="IPR014790">
    <property type="entry name" value="MutL_C"/>
</dbReference>
<dbReference type="GO" id="GO:0140664">
    <property type="term" value="F:ATP-dependent DNA damage sensor activity"/>
    <property type="evidence" value="ECO:0007669"/>
    <property type="project" value="InterPro"/>
</dbReference>
<dbReference type="HAMAP" id="MF_00149">
    <property type="entry name" value="DNA_mis_repair"/>
    <property type="match status" value="1"/>
</dbReference>
<dbReference type="Gene3D" id="3.30.1540.20">
    <property type="entry name" value="MutL, C-terminal domain, dimerisation subdomain"/>
    <property type="match status" value="1"/>
</dbReference>
<dbReference type="GO" id="GO:0030983">
    <property type="term" value="F:mismatched DNA binding"/>
    <property type="evidence" value="ECO:0007669"/>
    <property type="project" value="InterPro"/>
</dbReference>
<dbReference type="SUPFAM" id="SSF118116">
    <property type="entry name" value="DNA mismatch repair protein MutL"/>
    <property type="match status" value="1"/>
</dbReference>
<dbReference type="RefSeq" id="WP_125958493.1">
    <property type="nucleotide sequence ID" value="NZ_JAQEJV010000030.1"/>
</dbReference>
<evidence type="ECO:0000259" key="5">
    <source>
        <dbReference type="SMART" id="SM00853"/>
    </source>
</evidence>
<dbReference type="PROSITE" id="PS00058">
    <property type="entry name" value="DNA_MISMATCH_REPAIR_1"/>
    <property type="match status" value="1"/>
</dbReference>
<reference evidence="7 8" key="1">
    <citation type="submission" date="2017-05" db="EMBL/GenBank/DDBJ databases">
        <title>Vagococcus spp. assemblies.</title>
        <authorList>
            <person name="Gulvik C.A."/>
        </authorList>
    </citation>
    <scope>NUCLEOTIDE SEQUENCE [LARGE SCALE GENOMIC DNA]</scope>
    <source>
        <strain evidence="7 8">SS1994</strain>
    </source>
</reference>
<dbReference type="InterPro" id="IPR002099">
    <property type="entry name" value="MutL/Mlh/PMS"/>
</dbReference>
<dbReference type="CDD" id="cd00782">
    <property type="entry name" value="MutL_Trans"/>
    <property type="match status" value="1"/>
</dbReference>
<dbReference type="GO" id="GO:0005524">
    <property type="term" value="F:ATP binding"/>
    <property type="evidence" value="ECO:0007669"/>
    <property type="project" value="InterPro"/>
</dbReference>
<dbReference type="InterPro" id="IPR042121">
    <property type="entry name" value="MutL_C_regsub"/>
</dbReference>
<dbReference type="NCBIfam" id="TIGR00585">
    <property type="entry name" value="mutl"/>
    <property type="match status" value="1"/>
</dbReference>
<dbReference type="GO" id="GO:0032300">
    <property type="term" value="C:mismatch repair complex"/>
    <property type="evidence" value="ECO:0007669"/>
    <property type="project" value="InterPro"/>
</dbReference>
<keyword evidence="2 4" id="KW-0227">DNA damage</keyword>
<evidence type="ECO:0000256" key="4">
    <source>
        <dbReference type="HAMAP-Rule" id="MF_00149"/>
    </source>
</evidence>
<dbReference type="Gene3D" id="3.30.1370.100">
    <property type="entry name" value="MutL, C-terminal domain, regulatory subdomain"/>
    <property type="match status" value="1"/>
</dbReference>
<dbReference type="CDD" id="cd16926">
    <property type="entry name" value="HATPase_MutL-MLH-PMS-like"/>
    <property type="match status" value="1"/>
</dbReference>
<dbReference type="InterPro" id="IPR036890">
    <property type="entry name" value="HATPase_C_sf"/>
</dbReference>
<dbReference type="InterPro" id="IPR014721">
    <property type="entry name" value="Ribsml_uS5_D2-typ_fold_subgr"/>
</dbReference>
<comment type="caution">
    <text evidence="7">The sequence shown here is derived from an EMBL/GenBank/DDBJ whole genome shotgun (WGS) entry which is preliminary data.</text>
</comment>
<dbReference type="InterPro" id="IPR020568">
    <property type="entry name" value="Ribosomal_Su5_D2-typ_SF"/>
</dbReference>
<evidence type="ECO:0000313" key="8">
    <source>
        <dbReference type="Proteomes" id="UP000288490"/>
    </source>
</evidence>
<dbReference type="EMBL" id="NGJT01000033">
    <property type="protein sequence ID" value="RST90636.1"/>
    <property type="molecule type" value="Genomic_DNA"/>
</dbReference>
<dbReference type="Gene3D" id="3.30.565.10">
    <property type="entry name" value="Histidine kinase-like ATPase, C-terminal domain"/>
    <property type="match status" value="1"/>
</dbReference>
<keyword evidence="3 4" id="KW-0234">DNA repair</keyword>
<dbReference type="Pfam" id="PF01119">
    <property type="entry name" value="DNA_mis_repair"/>
    <property type="match status" value="1"/>
</dbReference>
<dbReference type="Pfam" id="PF13589">
    <property type="entry name" value="HATPase_c_3"/>
    <property type="match status" value="1"/>
</dbReference>
<dbReference type="SMART" id="SM00853">
    <property type="entry name" value="MutL_C"/>
    <property type="match status" value="1"/>
</dbReference>
<dbReference type="OrthoDB" id="9763467at2"/>
<dbReference type="SUPFAM" id="SSF54211">
    <property type="entry name" value="Ribosomal protein S5 domain 2-like"/>
    <property type="match status" value="1"/>
</dbReference>
<dbReference type="FunFam" id="3.30.565.10:FF:000003">
    <property type="entry name" value="DNA mismatch repair endonuclease MutL"/>
    <property type="match status" value="1"/>
</dbReference>
<accession>A0A429ZAD8</accession>
<keyword evidence="8" id="KW-1185">Reference proteome</keyword>
<dbReference type="AlphaFoldDB" id="A0A429ZAD8"/>
<dbReference type="SMART" id="SM01340">
    <property type="entry name" value="DNA_mis_repair"/>
    <property type="match status" value="1"/>
</dbReference>
<dbReference type="InterPro" id="IPR037198">
    <property type="entry name" value="MutL_C_sf"/>
</dbReference>
<dbReference type="InterPro" id="IPR014762">
    <property type="entry name" value="DNA_mismatch_repair_CS"/>
</dbReference>
<dbReference type="FunFam" id="3.30.1370.100:FF:000004">
    <property type="entry name" value="DNA mismatch repair endonuclease MutL"/>
    <property type="match status" value="1"/>
</dbReference>
<dbReference type="InterPro" id="IPR042120">
    <property type="entry name" value="MutL_C_dimsub"/>
</dbReference>
<evidence type="ECO:0000256" key="2">
    <source>
        <dbReference type="ARBA" id="ARBA00022763"/>
    </source>
</evidence>
<evidence type="ECO:0000256" key="3">
    <source>
        <dbReference type="ARBA" id="ARBA00023204"/>
    </source>
</evidence>
<evidence type="ECO:0000259" key="6">
    <source>
        <dbReference type="SMART" id="SM01340"/>
    </source>
</evidence>
<name>A0A429ZAD8_9ENTE</name>
<dbReference type="Pfam" id="PF08676">
    <property type="entry name" value="MutL_C"/>
    <property type="match status" value="1"/>
</dbReference>
<feature type="domain" description="MutL C-terminal dimerisation" evidence="5">
    <location>
        <begin position="452"/>
        <end position="594"/>
    </location>
</feature>
<dbReference type="GO" id="GO:0006298">
    <property type="term" value="P:mismatch repair"/>
    <property type="evidence" value="ECO:0007669"/>
    <property type="project" value="UniProtKB-UniRule"/>
</dbReference>
<comment type="function">
    <text evidence="4">This protein is involved in the repair of mismatches in DNA. It is required for dam-dependent methyl-directed DNA mismatch repair. May act as a 'molecular matchmaker', a protein that promotes the formation of a stable complex between two or more DNA-binding proteins in an ATP-dependent manner without itself being part of a final effector complex.</text>
</comment>
<dbReference type="PANTHER" id="PTHR10073">
    <property type="entry name" value="DNA MISMATCH REPAIR PROTEIN MLH, PMS, MUTL"/>
    <property type="match status" value="1"/>
</dbReference>